<proteinExistence type="predicted"/>
<dbReference type="CDD" id="cd10170">
    <property type="entry name" value="ASKHA_NBD_HSP70"/>
    <property type="match status" value="1"/>
</dbReference>
<dbReference type="EMBL" id="JAUEPT010000074">
    <property type="protein sequence ID" value="KAK0434107.1"/>
    <property type="molecule type" value="Genomic_DNA"/>
</dbReference>
<reference evidence="1" key="1">
    <citation type="submission" date="2023-06" db="EMBL/GenBank/DDBJ databases">
        <authorList>
            <consortium name="Lawrence Berkeley National Laboratory"/>
            <person name="Ahrendt S."/>
            <person name="Sahu N."/>
            <person name="Indic B."/>
            <person name="Wong-Bajracharya J."/>
            <person name="Merenyi Z."/>
            <person name="Ke H.-M."/>
            <person name="Monk M."/>
            <person name="Kocsube S."/>
            <person name="Drula E."/>
            <person name="Lipzen A."/>
            <person name="Balint B."/>
            <person name="Henrissat B."/>
            <person name="Andreopoulos B."/>
            <person name="Martin F.M."/>
            <person name="Harder C.B."/>
            <person name="Rigling D."/>
            <person name="Ford K.L."/>
            <person name="Foster G.D."/>
            <person name="Pangilinan J."/>
            <person name="Papanicolaou A."/>
            <person name="Barry K."/>
            <person name="LaButti K."/>
            <person name="Viragh M."/>
            <person name="Koriabine M."/>
            <person name="Yan M."/>
            <person name="Riley R."/>
            <person name="Champramary S."/>
            <person name="Plett K.L."/>
            <person name="Tsai I.J."/>
            <person name="Slot J."/>
            <person name="Sipos G."/>
            <person name="Plett J."/>
            <person name="Nagy L.G."/>
            <person name="Grigoriev I.V."/>
        </authorList>
    </citation>
    <scope>NUCLEOTIDE SEQUENCE</scope>
    <source>
        <strain evidence="1">FPL87.14</strain>
    </source>
</reference>
<dbReference type="PANTHER" id="PTHR14187">
    <property type="entry name" value="ALPHA KINASE/ELONGATION FACTOR 2 KINASE"/>
    <property type="match status" value="1"/>
</dbReference>
<dbReference type="Proteomes" id="UP001175226">
    <property type="component" value="Unassembled WGS sequence"/>
</dbReference>
<protein>
    <recommendedName>
        <fullName evidence="3">Actin-like ATPase domain-containing protein</fullName>
    </recommendedName>
</protein>
<dbReference type="AlphaFoldDB" id="A0AA39J0Y5"/>
<evidence type="ECO:0000313" key="1">
    <source>
        <dbReference type="EMBL" id="KAK0434107.1"/>
    </source>
</evidence>
<comment type="caution">
    <text evidence="1">The sequence shown here is derived from an EMBL/GenBank/DDBJ whole genome shotgun (WGS) entry which is preliminary data.</text>
</comment>
<evidence type="ECO:0000313" key="2">
    <source>
        <dbReference type="Proteomes" id="UP001175226"/>
    </source>
</evidence>
<accession>A0AA39J0Y5</accession>
<organism evidence="1 2">
    <name type="scientific">Armillaria borealis</name>
    <dbReference type="NCBI Taxonomy" id="47425"/>
    <lineage>
        <taxon>Eukaryota</taxon>
        <taxon>Fungi</taxon>
        <taxon>Dikarya</taxon>
        <taxon>Basidiomycota</taxon>
        <taxon>Agaricomycotina</taxon>
        <taxon>Agaricomycetes</taxon>
        <taxon>Agaricomycetidae</taxon>
        <taxon>Agaricales</taxon>
        <taxon>Marasmiineae</taxon>
        <taxon>Physalacriaceae</taxon>
        <taxon>Armillaria</taxon>
    </lineage>
</organism>
<dbReference type="PANTHER" id="PTHR14187:SF5">
    <property type="entry name" value="HEAT SHOCK 70 KDA PROTEIN 12A"/>
    <property type="match status" value="1"/>
</dbReference>
<gene>
    <name evidence="1" type="ORF">EV421DRAFT_1909608</name>
</gene>
<sequence length="468" mass="52591">MFYDSSGRLKAIGAETLETGIVQSATRNNWIKYYGFKLHLGSHNATPIFGDLPPLKDIATLFSDFYEYLYNCLERDVQFVLTHPNGWGSEQQALMRSAMVRAGIILNDDSGHARISFVTEGEASLHFCLGKGLSEFARLEEGVTIIDAGGGMVDISTYSRVGTSRNNKSFQEITIPQCKYSGSVFVTKRAKSYLHNMLNGTAYSRDVDHISDRFDKTAKLRFKNPQNALDGTVVAGFFEPISRPAAFLVGGFAASDYLYGGLFGYLKPLGIRLSRPDSHVNKAITDGAISFYIDHAVTARMSRYFYGATMFTSYDGSDPEHRRRSGKTFIADNGEKSLDEQFDTILPKGIIVSENTEFHNTCHLYSKNLKDLATVSDEIICYRGSKKDPRWMDTEEAMYKVLCRVTANTRAAAKTLELQRRPDGETFYKLDYELVLIFGLTELQAYVSWKHKGKEKRGPARIVYQKDL</sequence>
<name>A0AA39J0Y5_9AGAR</name>
<dbReference type="Gene3D" id="3.30.420.40">
    <property type="match status" value="1"/>
</dbReference>
<evidence type="ECO:0008006" key="3">
    <source>
        <dbReference type="Google" id="ProtNLM"/>
    </source>
</evidence>
<keyword evidence="2" id="KW-1185">Reference proteome</keyword>